<dbReference type="Proteomes" id="UP000199451">
    <property type="component" value="Unassembled WGS sequence"/>
</dbReference>
<dbReference type="EMBL" id="FNHL01000001">
    <property type="protein sequence ID" value="SDL88793.1"/>
    <property type="molecule type" value="Genomic_DNA"/>
</dbReference>
<feature type="compositionally biased region" description="Basic and acidic residues" evidence="1">
    <location>
        <begin position="247"/>
        <end position="278"/>
    </location>
</feature>
<sequence length="329" mass="35527">MTLGRLLGRGAGRLTGTLANVFTRLVDRASDALGSREAALALGSVSFLLAVLVAALPAAWLPPAVPLAGDLLLANRRAIFVVGVITGIAGVWWLSERSEPADDPAVTIPDRHPEFAYFTEGRAVGEAIDRATSGEELAQWETNKFRRETYDSLYEAAVVAISEAENCAPQLARNRLAEGTWTDSPRAARFLGDQSETRLPLSVRIRDWASGESYRRHVRDTVEAITAIDPEYRDVGEDVTHTTADAATDRRAREERAPQPVRERSTATAAADDRRWAPGDDADDTDDESDDRDGTVATDSTDGAAEESDGDTDRITDHEVATGVGGDRP</sequence>
<dbReference type="Pfam" id="PF23933">
    <property type="entry name" value="DUF7269"/>
    <property type="match status" value="1"/>
</dbReference>
<organism evidence="3 4">
    <name type="scientific">Halogranum gelatinilyticum</name>
    <dbReference type="NCBI Taxonomy" id="660521"/>
    <lineage>
        <taxon>Archaea</taxon>
        <taxon>Methanobacteriati</taxon>
        <taxon>Methanobacteriota</taxon>
        <taxon>Stenosarchaea group</taxon>
        <taxon>Halobacteria</taxon>
        <taxon>Halobacteriales</taxon>
        <taxon>Haloferacaceae</taxon>
    </lineage>
</organism>
<keyword evidence="4" id="KW-1185">Reference proteome</keyword>
<feature type="transmembrane region" description="Helical" evidence="2">
    <location>
        <begin position="38"/>
        <end position="58"/>
    </location>
</feature>
<name>A0A1G9NR71_9EURY</name>
<keyword evidence="2" id="KW-1133">Transmembrane helix</keyword>
<proteinExistence type="predicted"/>
<evidence type="ECO:0000313" key="3">
    <source>
        <dbReference type="EMBL" id="SDL88793.1"/>
    </source>
</evidence>
<dbReference type="OrthoDB" id="307812at2157"/>
<feature type="compositionally biased region" description="Basic and acidic residues" evidence="1">
    <location>
        <begin position="311"/>
        <end position="320"/>
    </location>
</feature>
<keyword evidence="2" id="KW-0812">Transmembrane</keyword>
<protein>
    <submittedName>
        <fullName evidence="3">Uncharacterized protein</fullName>
    </submittedName>
</protein>
<dbReference type="STRING" id="660521.SAMN04487949_0068"/>
<dbReference type="RefSeq" id="WP_089692954.1">
    <property type="nucleotide sequence ID" value="NZ_FNHL01000001.1"/>
</dbReference>
<accession>A0A1G9NR71</accession>
<evidence type="ECO:0000313" key="4">
    <source>
        <dbReference type="Proteomes" id="UP000199451"/>
    </source>
</evidence>
<gene>
    <name evidence="3" type="ORF">SAMN04487949_0068</name>
</gene>
<feature type="transmembrane region" description="Helical" evidence="2">
    <location>
        <begin position="78"/>
        <end position="95"/>
    </location>
</feature>
<dbReference type="InterPro" id="IPR055693">
    <property type="entry name" value="DUF7269"/>
</dbReference>
<reference evidence="4" key="1">
    <citation type="submission" date="2016-10" db="EMBL/GenBank/DDBJ databases">
        <authorList>
            <person name="Varghese N."/>
            <person name="Submissions S."/>
        </authorList>
    </citation>
    <scope>NUCLEOTIDE SEQUENCE [LARGE SCALE GENOMIC DNA]</scope>
    <source>
        <strain evidence="4">CGMCC 1.10119</strain>
    </source>
</reference>
<dbReference type="AlphaFoldDB" id="A0A1G9NR71"/>
<evidence type="ECO:0000256" key="1">
    <source>
        <dbReference type="SAM" id="MobiDB-lite"/>
    </source>
</evidence>
<evidence type="ECO:0000256" key="2">
    <source>
        <dbReference type="SAM" id="Phobius"/>
    </source>
</evidence>
<feature type="compositionally biased region" description="Acidic residues" evidence="1">
    <location>
        <begin position="280"/>
        <end position="291"/>
    </location>
</feature>
<feature type="region of interest" description="Disordered" evidence="1">
    <location>
        <begin position="236"/>
        <end position="329"/>
    </location>
</feature>
<keyword evidence="2" id="KW-0472">Membrane</keyword>